<protein>
    <submittedName>
        <fullName evidence="2">Uncharacterized protein</fullName>
    </submittedName>
</protein>
<sequence length="159" mass="16518">MAHPSPLPARPVLKFPNETGEPRQRESGPRGTLATPSPQAAPLWRGRPRSRKCASSEISHLVQALNSTSFGAGCANRIRFSSSGKAGIGVRASIFIVSTDTRVTAPAAFHSALKALAFAAQAAVMASHSSNGASDEFAAAYLRAAPVPRLPARSCVSPS</sequence>
<proteinExistence type="predicted"/>
<organism evidence="2 3">
    <name type="scientific">Methylocella tundrae</name>
    <dbReference type="NCBI Taxonomy" id="227605"/>
    <lineage>
        <taxon>Bacteria</taxon>
        <taxon>Pseudomonadati</taxon>
        <taxon>Pseudomonadota</taxon>
        <taxon>Alphaproteobacteria</taxon>
        <taxon>Hyphomicrobiales</taxon>
        <taxon>Beijerinckiaceae</taxon>
        <taxon>Methylocella</taxon>
    </lineage>
</organism>
<reference evidence="2 3" key="1">
    <citation type="submission" date="2019-03" db="EMBL/GenBank/DDBJ databases">
        <authorList>
            <person name="Kox A.R. M."/>
        </authorList>
    </citation>
    <scope>NUCLEOTIDE SEQUENCE [LARGE SCALE GENOMIC DNA]</scope>
    <source>
        <strain evidence="2">MTUNDRAET4 annotated genome</strain>
        <plasmid evidence="3">2</plasmid>
    </source>
</reference>
<geneLocation type="plasmid" evidence="2 3">
    <name>2</name>
</geneLocation>
<dbReference type="KEGG" id="mtun:MTUNDRAET4_0038.1"/>
<feature type="region of interest" description="Disordered" evidence="1">
    <location>
        <begin position="1"/>
        <end position="48"/>
    </location>
</feature>
<keyword evidence="2" id="KW-0614">Plasmid</keyword>
<name>A0A4U8Z7E2_METTU</name>
<dbReference type="Proteomes" id="UP000294360">
    <property type="component" value="Plasmid 2"/>
</dbReference>
<evidence type="ECO:0000313" key="2">
    <source>
        <dbReference type="EMBL" id="VFU16301.1"/>
    </source>
</evidence>
<dbReference type="EMBL" id="LR536451">
    <property type="protein sequence ID" value="VFU16301.1"/>
    <property type="molecule type" value="Genomic_DNA"/>
</dbReference>
<gene>
    <name evidence="2" type="ORF">MTUNDRAET4_0038</name>
</gene>
<accession>A0A4U8Z7E2</accession>
<dbReference type="AlphaFoldDB" id="A0A4U8Z7E2"/>
<evidence type="ECO:0000313" key="3">
    <source>
        <dbReference type="Proteomes" id="UP000294360"/>
    </source>
</evidence>
<evidence type="ECO:0000256" key="1">
    <source>
        <dbReference type="SAM" id="MobiDB-lite"/>
    </source>
</evidence>